<keyword evidence="1" id="KW-1133">Transmembrane helix</keyword>
<dbReference type="Pfam" id="PF20377">
    <property type="entry name" value="DUF6672"/>
    <property type="match status" value="1"/>
</dbReference>
<dbReference type="Proteomes" id="UP000030700">
    <property type="component" value="Unassembled WGS sequence"/>
</dbReference>
<dbReference type="STRING" id="1499966.U14_03304"/>
<dbReference type="HOGENOM" id="CLU_137433_0_0_0"/>
<dbReference type="AlphaFoldDB" id="A0A081BNU1"/>
<organism evidence="2">
    <name type="scientific">Candidatus Moduliflexus flocculans</name>
    <dbReference type="NCBI Taxonomy" id="1499966"/>
    <lineage>
        <taxon>Bacteria</taxon>
        <taxon>Candidatus Moduliflexota</taxon>
        <taxon>Candidatus Moduliflexia</taxon>
        <taxon>Candidatus Moduliflexales</taxon>
        <taxon>Candidatus Moduliflexaceae</taxon>
    </lineage>
</organism>
<proteinExistence type="predicted"/>
<feature type="transmembrane region" description="Helical" evidence="1">
    <location>
        <begin position="27"/>
        <end position="47"/>
    </location>
</feature>
<dbReference type="InterPro" id="IPR046654">
    <property type="entry name" value="DUF6672"/>
</dbReference>
<accession>A0A081BNU1</accession>
<evidence type="ECO:0000313" key="2">
    <source>
        <dbReference type="EMBL" id="GAK52057.1"/>
    </source>
</evidence>
<evidence type="ECO:0000313" key="3">
    <source>
        <dbReference type="Proteomes" id="UP000030700"/>
    </source>
</evidence>
<sequence length="161" mass="17920">MLIFTDQKSAKSVQSAGYFFRMSKRTLYRIAALLVVFIVAVGLFWIGRGHSFLVDNQKLTIHGTTFQPVNATLNVSVNGQPLVAVKYGQRKKLGDAVAGPWHTITVEVVGKNKAVEKTIEKRFSVPLDEMFLVSLPALLADDPNWLQVFRAPRPTPPPDEK</sequence>
<reference evidence="2" key="1">
    <citation type="journal article" date="2015" name="PeerJ">
        <title>First genomic representation of candidate bacterial phylum KSB3 points to enhanced environmental sensing as a trigger of wastewater bulking.</title>
        <authorList>
            <person name="Sekiguchi Y."/>
            <person name="Ohashi A."/>
            <person name="Parks D.H."/>
            <person name="Yamauchi T."/>
            <person name="Tyson G.W."/>
            <person name="Hugenholtz P."/>
        </authorList>
    </citation>
    <scope>NUCLEOTIDE SEQUENCE [LARGE SCALE GENOMIC DNA]</scope>
</reference>
<dbReference type="EMBL" id="DF820458">
    <property type="protein sequence ID" value="GAK52057.1"/>
    <property type="molecule type" value="Genomic_DNA"/>
</dbReference>
<keyword evidence="3" id="KW-1185">Reference proteome</keyword>
<name>A0A081BNU1_9BACT</name>
<keyword evidence="1" id="KW-0812">Transmembrane</keyword>
<keyword evidence="1" id="KW-0472">Membrane</keyword>
<protein>
    <submittedName>
        <fullName evidence="2">Uncharacterized protein</fullName>
    </submittedName>
</protein>
<gene>
    <name evidence="2" type="ORF">U14_03304</name>
</gene>
<evidence type="ECO:0000256" key="1">
    <source>
        <dbReference type="SAM" id="Phobius"/>
    </source>
</evidence>